<dbReference type="Pfam" id="PF00085">
    <property type="entry name" value="Thioredoxin"/>
    <property type="match status" value="1"/>
</dbReference>
<dbReference type="InterPro" id="IPR017937">
    <property type="entry name" value="Thioredoxin_CS"/>
</dbReference>
<dbReference type="SUPFAM" id="SSF52833">
    <property type="entry name" value="Thioredoxin-like"/>
    <property type="match status" value="1"/>
</dbReference>
<sequence>MSVTSITSPLHLTTLLKGTSFLVVDFYADWCGPCHAVRPLFEKHALANSVPGHLAFVKVNVDEQPDIARQYSISAMPTFLFFQNGAPYTPSPMVRGADPQALGRIAKELGDLAKDAQQKENAAAQKAAEANVPVADDGTTVSGGYAMGTAGKRSDWKMSLN</sequence>
<evidence type="ECO:0000256" key="1">
    <source>
        <dbReference type="ARBA" id="ARBA00008987"/>
    </source>
</evidence>
<dbReference type="InterPro" id="IPR013766">
    <property type="entry name" value="Thioredoxin_domain"/>
</dbReference>
<evidence type="ECO:0000256" key="2">
    <source>
        <dbReference type="ARBA" id="ARBA00023157"/>
    </source>
</evidence>
<dbReference type="PRINTS" id="PR00421">
    <property type="entry name" value="THIOREDOXIN"/>
</dbReference>
<evidence type="ECO:0000313" key="5">
    <source>
        <dbReference type="Proteomes" id="UP000813385"/>
    </source>
</evidence>
<comment type="caution">
    <text evidence="4">The sequence shown here is derived from an EMBL/GenBank/DDBJ whole genome shotgun (WGS) entry which is preliminary data.</text>
</comment>
<accession>A0A8K0TBA1</accession>
<dbReference type="EMBL" id="JAGPXD010000003">
    <property type="protein sequence ID" value="KAH7361519.1"/>
    <property type="molecule type" value="Genomic_DNA"/>
</dbReference>
<protein>
    <submittedName>
        <fullName evidence="4">Thioredoxin</fullName>
    </submittedName>
</protein>
<dbReference type="AlphaFoldDB" id="A0A8K0TBA1"/>
<dbReference type="PANTHER" id="PTHR46115">
    <property type="entry name" value="THIOREDOXIN-LIKE PROTEIN 1"/>
    <property type="match status" value="1"/>
</dbReference>
<dbReference type="Gene3D" id="3.40.30.10">
    <property type="entry name" value="Glutaredoxin"/>
    <property type="match status" value="1"/>
</dbReference>
<keyword evidence="5" id="KW-1185">Reference proteome</keyword>
<keyword evidence="2" id="KW-1015">Disulfide bond</keyword>
<comment type="similarity">
    <text evidence="1">Belongs to the thioredoxin family.</text>
</comment>
<dbReference type="Proteomes" id="UP000813385">
    <property type="component" value="Unassembled WGS sequence"/>
</dbReference>
<evidence type="ECO:0000259" key="3">
    <source>
        <dbReference type="PROSITE" id="PS51352"/>
    </source>
</evidence>
<dbReference type="InterPro" id="IPR036249">
    <property type="entry name" value="Thioredoxin-like_sf"/>
</dbReference>
<feature type="domain" description="Thioredoxin" evidence="3">
    <location>
        <begin position="1"/>
        <end position="130"/>
    </location>
</feature>
<gene>
    <name evidence="4" type="ORF">B0T11DRAFT_279101</name>
</gene>
<reference evidence="4" key="1">
    <citation type="journal article" date="2021" name="Nat. Commun.">
        <title>Genetic determinants of endophytism in the Arabidopsis root mycobiome.</title>
        <authorList>
            <person name="Mesny F."/>
            <person name="Miyauchi S."/>
            <person name="Thiergart T."/>
            <person name="Pickel B."/>
            <person name="Atanasova L."/>
            <person name="Karlsson M."/>
            <person name="Huettel B."/>
            <person name="Barry K.W."/>
            <person name="Haridas S."/>
            <person name="Chen C."/>
            <person name="Bauer D."/>
            <person name="Andreopoulos W."/>
            <person name="Pangilinan J."/>
            <person name="LaButti K."/>
            <person name="Riley R."/>
            <person name="Lipzen A."/>
            <person name="Clum A."/>
            <person name="Drula E."/>
            <person name="Henrissat B."/>
            <person name="Kohler A."/>
            <person name="Grigoriev I.V."/>
            <person name="Martin F.M."/>
            <person name="Hacquard S."/>
        </authorList>
    </citation>
    <scope>NUCLEOTIDE SEQUENCE</scope>
    <source>
        <strain evidence="4">MPI-CAGE-AT-0016</strain>
    </source>
</reference>
<organism evidence="4 5">
    <name type="scientific">Plectosphaerella cucumerina</name>
    <dbReference type="NCBI Taxonomy" id="40658"/>
    <lineage>
        <taxon>Eukaryota</taxon>
        <taxon>Fungi</taxon>
        <taxon>Dikarya</taxon>
        <taxon>Ascomycota</taxon>
        <taxon>Pezizomycotina</taxon>
        <taxon>Sordariomycetes</taxon>
        <taxon>Hypocreomycetidae</taxon>
        <taxon>Glomerellales</taxon>
        <taxon>Plectosphaerellaceae</taxon>
        <taxon>Plectosphaerella</taxon>
    </lineage>
</organism>
<proteinExistence type="inferred from homology"/>
<dbReference type="CDD" id="cd02947">
    <property type="entry name" value="TRX_family"/>
    <property type="match status" value="1"/>
</dbReference>
<evidence type="ECO:0000313" key="4">
    <source>
        <dbReference type="EMBL" id="KAH7361519.1"/>
    </source>
</evidence>
<name>A0A8K0TBA1_9PEZI</name>
<dbReference type="PROSITE" id="PS00194">
    <property type="entry name" value="THIOREDOXIN_1"/>
    <property type="match status" value="1"/>
</dbReference>
<dbReference type="PROSITE" id="PS51352">
    <property type="entry name" value="THIOREDOXIN_2"/>
    <property type="match status" value="1"/>
</dbReference>
<dbReference type="OrthoDB" id="19690at2759"/>